<dbReference type="EMBL" id="PVNG01000017">
    <property type="protein sequence ID" value="PRX60444.1"/>
    <property type="molecule type" value="Genomic_DNA"/>
</dbReference>
<comment type="caution">
    <text evidence="2">The sequence shown here is derived from an EMBL/GenBank/DDBJ whole genome shotgun (WGS) entry which is preliminary data.</text>
</comment>
<evidence type="ECO:0008006" key="4">
    <source>
        <dbReference type="Google" id="ProtNLM"/>
    </source>
</evidence>
<reference evidence="2 3" key="1">
    <citation type="submission" date="2018-03" db="EMBL/GenBank/DDBJ databases">
        <title>Genomic Encyclopedia of Type Strains, Phase III (KMG-III): the genomes of soil and plant-associated and newly described type strains.</title>
        <authorList>
            <person name="Whitman W."/>
        </authorList>
    </citation>
    <scope>NUCLEOTIDE SEQUENCE [LARGE SCALE GENOMIC DNA]</scope>
    <source>
        <strain evidence="2 3">CGMCC 4.7104</strain>
    </source>
</reference>
<proteinExistence type="predicted"/>
<feature type="transmembrane region" description="Helical" evidence="1">
    <location>
        <begin position="12"/>
        <end position="31"/>
    </location>
</feature>
<keyword evidence="1" id="KW-0812">Transmembrane</keyword>
<keyword evidence="1" id="KW-1133">Transmembrane helix</keyword>
<name>A0A2T0MQM7_9ACTN</name>
<dbReference type="Gene3D" id="1.20.1110.10">
    <property type="entry name" value="Calcium-transporting ATPase, transmembrane domain"/>
    <property type="match status" value="1"/>
</dbReference>
<keyword evidence="1" id="KW-0472">Membrane</keyword>
<keyword evidence="3" id="KW-1185">Reference proteome</keyword>
<dbReference type="Proteomes" id="UP000238312">
    <property type="component" value="Unassembled WGS sequence"/>
</dbReference>
<evidence type="ECO:0000313" key="2">
    <source>
        <dbReference type="EMBL" id="PRX60444.1"/>
    </source>
</evidence>
<accession>A0A2T0MQM7</accession>
<evidence type="ECO:0000313" key="3">
    <source>
        <dbReference type="Proteomes" id="UP000238312"/>
    </source>
</evidence>
<organism evidence="2 3">
    <name type="scientific">Nonomuraea fuscirosea</name>
    <dbReference type="NCBI Taxonomy" id="1291556"/>
    <lineage>
        <taxon>Bacteria</taxon>
        <taxon>Bacillati</taxon>
        <taxon>Actinomycetota</taxon>
        <taxon>Actinomycetes</taxon>
        <taxon>Streptosporangiales</taxon>
        <taxon>Streptosporangiaceae</taxon>
        <taxon>Nonomuraea</taxon>
    </lineage>
</organism>
<protein>
    <recommendedName>
        <fullName evidence="4">Cation transport ATPase-like protein</fullName>
    </recommendedName>
</protein>
<dbReference type="AlphaFoldDB" id="A0A2T0MQM7"/>
<gene>
    <name evidence="2" type="ORF">B0I32_117211</name>
</gene>
<sequence length="49" mass="5410">MPVLQDLFGTAALPIDVLAIIAVFPFIVWGTDELRRWAVRRHAAPPPAT</sequence>
<evidence type="ECO:0000256" key="1">
    <source>
        <dbReference type="SAM" id="Phobius"/>
    </source>
</evidence>